<feature type="transmembrane region" description="Helical" evidence="5">
    <location>
        <begin position="268"/>
        <end position="289"/>
    </location>
</feature>
<name>A0AAD5XX30_9FUNG</name>
<dbReference type="AlphaFoldDB" id="A0AAD5XX30"/>
<evidence type="ECO:0000259" key="6">
    <source>
        <dbReference type="Pfam" id="PF00520"/>
    </source>
</evidence>
<dbReference type="Pfam" id="PF00520">
    <property type="entry name" value="Ion_trans"/>
    <property type="match status" value="1"/>
</dbReference>
<evidence type="ECO:0000313" key="7">
    <source>
        <dbReference type="EMBL" id="KAJ3204114.1"/>
    </source>
</evidence>
<dbReference type="GO" id="GO:0005245">
    <property type="term" value="F:voltage-gated calcium channel activity"/>
    <property type="evidence" value="ECO:0007669"/>
    <property type="project" value="TreeGrafter"/>
</dbReference>
<keyword evidence="3 5" id="KW-1133">Transmembrane helix</keyword>
<evidence type="ECO:0000256" key="3">
    <source>
        <dbReference type="ARBA" id="ARBA00022989"/>
    </source>
</evidence>
<evidence type="ECO:0000256" key="5">
    <source>
        <dbReference type="SAM" id="Phobius"/>
    </source>
</evidence>
<keyword evidence="4 5" id="KW-0472">Membrane</keyword>
<sequence>MLDADRSEPSLSSGDSSNYLSANSIYDVSENIENEELDIALYDSKLQYSLLRSPYRNEIFNFIMSSYYNNTLIVIIILHTIILALSTVDKIYRSYGWYFQVFESVVLGIYLLDCFLKFWGWGRSFFKSNWNNFDLFILILNIITLVLPQFMKSDDNDKNLLSSIKLVSNLRSIRSLRILKTVSYLKSLQIIVGTLLKSTRAMISVLSLIVLSTYVFSVIATWCFRVNDEKRFGSLGKSFFTIFAMLSIDNWSLIYYDNREKIPYIWPFLVTIMVINTFVLLSFFVAVVVNNLKSSRQKINAVRLKAKAKKKAEMLKAEREFIEESEMELPKNVANSNESLLDEEIEFQKLFQSGFGLDKFYSPNLPQRQKEVMSGYFMLLAALESNTSLYENQHKILDDLVDLTLSQSTEFV</sequence>
<dbReference type="Proteomes" id="UP001211065">
    <property type="component" value="Unassembled WGS sequence"/>
</dbReference>
<dbReference type="InterPro" id="IPR005821">
    <property type="entry name" value="Ion_trans_dom"/>
</dbReference>
<dbReference type="Gene3D" id="1.10.287.70">
    <property type="match status" value="1"/>
</dbReference>
<evidence type="ECO:0000313" key="8">
    <source>
        <dbReference type="Proteomes" id="UP001211065"/>
    </source>
</evidence>
<dbReference type="PANTHER" id="PTHR47193">
    <property type="entry name" value="CATION CHANNEL SPERM-ASSOCIATED PROTEIN 1"/>
    <property type="match status" value="1"/>
</dbReference>
<proteinExistence type="predicted"/>
<accession>A0AAD5XX30</accession>
<feature type="transmembrane region" description="Helical" evidence="5">
    <location>
        <begin position="236"/>
        <end position="256"/>
    </location>
</feature>
<dbReference type="PANTHER" id="PTHR47193:SF1">
    <property type="entry name" value="CATION CHANNEL SPERM-ASSOCIATED PROTEIN 1"/>
    <property type="match status" value="1"/>
</dbReference>
<dbReference type="SUPFAM" id="SSF81324">
    <property type="entry name" value="Voltage-gated potassium channels"/>
    <property type="match status" value="1"/>
</dbReference>
<reference evidence="7" key="1">
    <citation type="submission" date="2020-05" db="EMBL/GenBank/DDBJ databases">
        <title>Phylogenomic resolution of chytrid fungi.</title>
        <authorList>
            <person name="Stajich J.E."/>
            <person name="Amses K."/>
            <person name="Simmons R."/>
            <person name="Seto K."/>
            <person name="Myers J."/>
            <person name="Bonds A."/>
            <person name="Quandt C.A."/>
            <person name="Barry K."/>
            <person name="Liu P."/>
            <person name="Grigoriev I."/>
            <person name="Longcore J.E."/>
            <person name="James T.Y."/>
        </authorList>
    </citation>
    <scope>NUCLEOTIDE SEQUENCE</scope>
    <source>
        <strain evidence="7">JEL0476</strain>
    </source>
</reference>
<dbReference type="GO" id="GO:0036128">
    <property type="term" value="C:CatSper complex"/>
    <property type="evidence" value="ECO:0007669"/>
    <property type="project" value="InterPro"/>
</dbReference>
<feature type="transmembrane region" description="Helical" evidence="5">
    <location>
        <begin position="67"/>
        <end position="85"/>
    </location>
</feature>
<comment type="subcellular location">
    <subcellularLocation>
        <location evidence="1">Membrane</location>
        <topology evidence="1">Multi-pass membrane protein</topology>
    </subcellularLocation>
</comment>
<feature type="transmembrane region" description="Helical" evidence="5">
    <location>
        <begin position="97"/>
        <end position="121"/>
    </location>
</feature>
<feature type="transmembrane region" description="Helical" evidence="5">
    <location>
        <begin position="133"/>
        <end position="151"/>
    </location>
</feature>
<dbReference type="GO" id="GO:0005227">
    <property type="term" value="F:calcium-activated cation channel activity"/>
    <property type="evidence" value="ECO:0007669"/>
    <property type="project" value="InterPro"/>
</dbReference>
<feature type="transmembrane region" description="Helical" evidence="5">
    <location>
        <begin position="201"/>
        <end position="224"/>
    </location>
</feature>
<gene>
    <name evidence="7" type="primary">CATSPER1</name>
    <name evidence="7" type="ORF">HK099_001261</name>
</gene>
<evidence type="ECO:0000256" key="2">
    <source>
        <dbReference type="ARBA" id="ARBA00022692"/>
    </source>
</evidence>
<keyword evidence="2 5" id="KW-0812">Transmembrane</keyword>
<evidence type="ECO:0000256" key="4">
    <source>
        <dbReference type="ARBA" id="ARBA00023136"/>
    </source>
</evidence>
<evidence type="ECO:0000256" key="1">
    <source>
        <dbReference type="ARBA" id="ARBA00004141"/>
    </source>
</evidence>
<dbReference type="GO" id="GO:0060296">
    <property type="term" value="P:regulation of cilium beat frequency involved in ciliary motility"/>
    <property type="evidence" value="ECO:0007669"/>
    <property type="project" value="TreeGrafter"/>
</dbReference>
<dbReference type="InterPro" id="IPR028746">
    <property type="entry name" value="CatSper1"/>
</dbReference>
<dbReference type="GO" id="GO:0030317">
    <property type="term" value="P:flagellated sperm motility"/>
    <property type="evidence" value="ECO:0007669"/>
    <property type="project" value="InterPro"/>
</dbReference>
<dbReference type="EMBL" id="JADGJW010001339">
    <property type="protein sequence ID" value="KAJ3204114.1"/>
    <property type="molecule type" value="Genomic_DNA"/>
</dbReference>
<keyword evidence="8" id="KW-1185">Reference proteome</keyword>
<dbReference type="Gene3D" id="1.20.120.350">
    <property type="entry name" value="Voltage-gated potassium channels. Chain C"/>
    <property type="match status" value="1"/>
</dbReference>
<organism evidence="7 8">
    <name type="scientific">Clydaea vesicula</name>
    <dbReference type="NCBI Taxonomy" id="447962"/>
    <lineage>
        <taxon>Eukaryota</taxon>
        <taxon>Fungi</taxon>
        <taxon>Fungi incertae sedis</taxon>
        <taxon>Chytridiomycota</taxon>
        <taxon>Chytridiomycota incertae sedis</taxon>
        <taxon>Chytridiomycetes</taxon>
        <taxon>Lobulomycetales</taxon>
        <taxon>Lobulomycetaceae</taxon>
        <taxon>Clydaea</taxon>
    </lineage>
</organism>
<dbReference type="InterPro" id="IPR027359">
    <property type="entry name" value="Volt_channel_dom_sf"/>
</dbReference>
<protein>
    <submittedName>
        <fullName evidence="7">Cation channel sperm-associated protein 1</fullName>
    </submittedName>
</protein>
<feature type="domain" description="Ion transport" evidence="6">
    <location>
        <begin position="66"/>
        <end position="297"/>
    </location>
</feature>
<comment type="caution">
    <text evidence="7">The sequence shown here is derived from an EMBL/GenBank/DDBJ whole genome shotgun (WGS) entry which is preliminary data.</text>
</comment>